<dbReference type="PATRIC" id="fig|213585.10.peg.1456"/>
<proteinExistence type="predicted"/>
<dbReference type="AlphaFoldDB" id="A0A0E3RIN0"/>
<dbReference type="EMBL" id="CP009512">
    <property type="protein sequence ID" value="AKB64363.1"/>
    <property type="molecule type" value="Genomic_DNA"/>
</dbReference>
<evidence type="ECO:0000313" key="2">
    <source>
        <dbReference type="Proteomes" id="UP000033097"/>
    </source>
</evidence>
<sequence>MSGQHVKLPCFETVISQMVKNIYRYKGCRYSELEAKLVDDFKAGCFFQQDDPDYKINEFKNEIYWVSKYLKMIRLIRDGSDGLISINPEGVRFLNTQVLEESKLEDLEQLIEIRTYLNTFELKLDPIVVSYRQLTQADKGKVDRTLSSFYCSKDPDIQDFVRHKMERFDDKSICRSYLILDRENSDDENFCILGFFALALKILTVDQNKLNRKQKRDMNLLREQEGIPSYFIAQLGKNDMFKYNFKGKYLLDEAVNIVYDCIGLLGGTIVWLEANKEADSVVKFYKNNKFIELQSEMQEDGVERIQMIKYLNRE</sequence>
<reference evidence="1 2" key="1">
    <citation type="submission" date="2014-07" db="EMBL/GenBank/DDBJ databases">
        <title>Methanogenic archaea and the global carbon cycle.</title>
        <authorList>
            <person name="Henriksen J.R."/>
            <person name="Luke J."/>
            <person name="Reinhart S."/>
            <person name="Benedict M.N."/>
            <person name="Youngblut N.D."/>
            <person name="Metcalf M.E."/>
            <person name="Whitaker R.J."/>
            <person name="Metcalf W.W."/>
        </authorList>
    </citation>
    <scope>NUCLEOTIDE SEQUENCE [LARGE SCALE GENOMIC DNA]</scope>
    <source>
        <strain evidence="1 2">S-6</strain>
    </source>
</reference>
<dbReference type="KEGG" id="mmj:MSMAS_1167"/>
<accession>A0A0E3RIN0</accession>
<evidence type="ECO:0000313" key="1">
    <source>
        <dbReference type="EMBL" id="AKB64363.1"/>
    </source>
</evidence>
<protein>
    <submittedName>
        <fullName evidence="1">Phage protein</fullName>
    </submittedName>
</protein>
<dbReference type="Proteomes" id="UP000033097">
    <property type="component" value="Chromosome"/>
</dbReference>
<dbReference type="Gene3D" id="3.40.630.30">
    <property type="match status" value="1"/>
</dbReference>
<dbReference type="HOGENOM" id="CLU_081493_0_0_2"/>
<name>A0A0E3RIN0_METMZ</name>
<organism evidence="1 2">
    <name type="scientific">Methanosarcina mazei S-6</name>
    <dbReference type="NCBI Taxonomy" id="213585"/>
    <lineage>
        <taxon>Archaea</taxon>
        <taxon>Methanobacteriati</taxon>
        <taxon>Methanobacteriota</taxon>
        <taxon>Stenosarchaea group</taxon>
        <taxon>Methanomicrobia</taxon>
        <taxon>Methanosarcinales</taxon>
        <taxon>Methanosarcinaceae</taxon>
        <taxon>Methanosarcina</taxon>
    </lineage>
</organism>
<gene>
    <name evidence="1" type="ORF">MSMAS_1167</name>
</gene>